<dbReference type="Proteomes" id="UP000298652">
    <property type="component" value="Chromosome 9"/>
</dbReference>
<accession>A0A4U6SZQ2</accession>
<reference evidence="2" key="1">
    <citation type="submission" date="2019-03" db="EMBL/GenBank/DDBJ databases">
        <title>WGS assembly of Setaria viridis.</title>
        <authorList>
            <person name="Huang P."/>
            <person name="Jenkins J."/>
            <person name="Grimwood J."/>
            <person name="Barry K."/>
            <person name="Healey A."/>
            <person name="Mamidi S."/>
            <person name="Sreedasyam A."/>
            <person name="Shu S."/>
            <person name="Feldman M."/>
            <person name="Wu J."/>
            <person name="Yu Y."/>
            <person name="Chen C."/>
            <person name="Johnson J."/>
            <person name="Rokhsar D."/>
            <person name="Baxter I."/>
            <person name="Schmutz J."/>
            <person name="Brutnell T."/>
            <person name="Kellogg E."/>
        </authorList>
    </citation>
    <scope>NUCLEOTIDE SEQUENCE [LARGE SCALE GENOMIC DNA]</scope>
</reference>
<gene>
    <name evidence="2" type="ORF">SEVIR_9G307300v2</name>
</gene>
<evidence type="ECO:0000313" key="3">
    <source>
        <dbReference type="Proteomes" id="UP000298652"/>
    </source>
</evidence>
<proteinExistence type="predicted"/>
<dbReference type="EMBL" id="CM016560">
    <property type="protein sequence ID" value="TKV94620.1"/>
    <property type="molecule type" value="Genomic_DNA"/>
</dbReference>
<name>A0A4U6SZQ2_SETVI</name>
<sequence length="182" mass="20128">MAGSGSSVRGGHCGEKEAPVQRAELHQLQHLLLEVRERRFNERLPAAGGRALQHQHEEFGDENSCFGHGFHDRYGGGRDGHGGGRSAGHEDRRTGGDCGHGHRVRFDDEDESQSSHEEGYDDDENPFVNHGQFGHCQNHHHGAGHDGEHHHGRDRDDPDSIARVKLSVPKFLGKENGDAYLD</sequence>
<dbReference type="AlphaFoldDB" id="A0A4U6SZQ2"/>
<dbReference type="OMA" id="GRCHIND"/>
<keyword evidence="3" id="KW-1185">Reference proteome</keyword>
<organism evidence="2 3">
    <name type="scientific">Setaria viridis</name>
    <name type="common">Green bristlegrass</name>
    <name type="synonym">Setaria italica subsp. viridis</name>
    <dbReference type="NCBI Taxonomy" id="4556"/>
    <lineage>
        <taxon>Eukaryota</taxon>
        <taxon>Viridiplantae</taxon>
        <taxon>Streptophyta</taxon>
        <taxon>Embryophyta</taxon>
        <taxon>Tracheophyta</taxon>
        <taxon>Spermatophyta</taxon>
        <taxon>Magnoliopsida</taxon>
        <taxon>Liliopsida</taxon>
        <taxon>Poales</taxon>
        <taxon>Poaceae</taxon>
        <taxon>PACMAD clade</taxon>
        <taxon>Panicoideae</taxon>
        <taxon>Panicodae</taxon>
        <taxon>Paniceae</taxon>
        <taxon>Cenchrinae</taxon>
        <taxon>Setaria</taxon>
    </lineage>
</organism>
<evidence type="ECO:0000256" key="1">
    <source>
        <dbReference type="SAM" id="MobiDB-lite"/>
    </source>
</evidence>
<feature type="compositionally biased region" description="Basic and acidic residues" evidence="1">
    <location>
        <begin position="143"/>
        <end position="160"/>
    </location>
</feature>
<protein>
    <submittedName>
        <fullName evidence="2">Uncharacterized protein</fullName>
    </submittedName>
</protein>
<dbReference type="Gramene" id="TKV94620">
    <property type="protein sequence ID" value="TKV94620"/>
    <property type="gene ID" value="SEVIR_9G307300v2"/>
</dbReference>
<feature type="compositionally biased region" description="Basic and acidic residues" evidence="1">
    <location>
        <begin position="76"/>
        <end position="95"/>
    </location>
</feature>
<evidence type="ECO:0000313" key="2">
    <source>
        <dbReference type="EMBL" id="TKV94620.1"/>
    </source>
</evidence>
<feature type="region of interest" description="Disordered" evidence="1">
    <location>
        <begin position="76"/>
        <end position="160"/>
    </location>
</feature>